<dbReference type="GO" id="GO:0006811">
    <property type="term" value="P:monoatomic ion transport"/>
    <property type="evidence" value="ECO:0007669"/>
    <property type="project" value="UniProtKB-KW"/>
</dbReference>
<organism evidence="9 10">
    <name type="scientific">Riccia fluitans</name>
    <dbReference type="NCBI Taxonomy" id="41844"/>
    <lineage>
        <taxon>Eukaryota</taxon>
        <taxon>Viridiplantae</taxon>
        <taxon>Streptophyta</taxon>
        <taxon>Embryophyta</taxon>
        <taxon>Marchantiophyta</taxon>
        <taxon>Marchantiopsida</taxon>
        <taxon>Marchantiidae</taxon>
        <taxon>Marchantiales</taxon>
        <taxon>Ricciaceae</taxon>
        <taxon>Riccia</taxon>
    </lineage>
</organism>
<protein>
    <submittedName>
        <fullName evidence="9">Uncharacterized protein</fullName>
    </submittedName>
</protein>
<evidence type="ECO:0000256" key="5">
    <source>
        <dbReference type="ARBA" id="ARBA00023065"/>
    </source>
</evidence>
<feature type="transmembrane region" description="Helical" evidence="8">
    <location>
        <begin position="221"/>
        <end position="242"/>
    </location>
</feature>
<gene>
    <name evidence="9" type="ORF">R1flu_019675</name>
</gene>
<evidence type="ECO:0000313" key="9">
    <source>
        <dbReference type="EMBL" id="KAL2651547.1"/>
    </source>
</evidence>
<dbReference type="EMBL" id="JBHFFA010000001">
    <property type="protein sequence ID" value="KAL2651547.1"/>
    <property type="molecule type" value="Genomic_DNA"/>
</dbReference>
<evidence type="ECO:0000256" key="3">
    <source>
        <dbReference type="ARBA" id="ARBA00022692"/>
    </source>
</evidence>
<dbReference type="PANTHER" id="PTHR33281">
    <property type="entry name" value="UPF0187 PROTEIN YNEE"/>
    <property type="match status" value="1"/>
</dbReference>
<comment type="caution">
    <text evidence="9">The sequence shown here is derived from an EMBL/GenBank/DDBJ whole genome shotgun (WGS) entry which is preliminary data.</text>
</comment>
<keyword evidence="2" id="KW-0813">Transport</keyword>
<evidence type="ECO:0000256" key="6">
    <source>
        <dbReference type="ARBA" id="ARBA00023136"/>
    </source>
</evidence>
<accession>A0ABD1ZKD8</accession>
<keyword evidence="6 8" id="KW-0472">Membrane</keyword>
<dbReference type="Pfam" id="PF25539">
    <property type="entry name" value="Bestrophin_2"/>
    <property type="match status" value="1"/>
</dbReference>
<evidence type="ECO:0000256" key="8">
    <source>
        <dbReference type="SAM" id="Phobius"/>
    </source>
</evidence>
<keyword evidence="10" id="KW-1185">Reference proteome</keyword>
<keyword evidence="4 8" id="KW-1133">Transmembrane helix</keyword>
<feature type="transmembrane region" description="Helical" evidence="8">
    <location>
        <begin position="421"/>
        <end position="438"/>
    </location>
</feature>
<feature type="compositionally biased region" description="Gly residues" evidence="7">
    <location>
        <begin position="144"/>
        <end position="153"/>
    </location>
</feature>
<feature type="transmembrane region" description="Helical" evidence="8">
    <location>
        <begin position="262"/>
        <end position="278"/>
    </location>
</feature>
<comment type="subcellular location">
    <subcellularLocation>
        <location evidence="1">Membrane</location>
        <topology evidence="1">Multi-pass membrane protein</topology>
    </subcellularLocation>
</comment>
<name>A0ABD1ZKD8_9MARC</name>
<feature type="region of interest" description="Disordered" evidence="7">
    <location>
        <begin position="132"/>
        <end position="159"/>
    </location>
</feature>
<evidence type="ECO:0000256" key="7">
    <source>
        <dbReference type="SAM" id="MobiDB-lite"/>
    </source>
</evidence>
<sequence length="523" mass="59138">MLAAERRDHINAIGDVEAWKYTVGKAHAWKTPLGVLARSSTILRKDYSDNLVIRAVHFAGWVRNPGNAGAFPHSILKKSYRLRSSSGNWPSTDFRKFAQQLSNSRRRSSSDIPPQQKTLSVVCNWTEEPENDNSDFEMHTIGKGPSGNGGQGQTGENATSSSKIWTWNVMTLIDRAAEYADEQKQIGMRTRRAFYKAEDWVYHRSSKRHARHFLSSFSSRVIIALIPPVSSVTLIATVIAVYNSAVENHLLPSFCFLLHTSSLPYQLTASALALLLVFRTEASYSRYDEARKTWTKVFASTKDFARQAMSWTNHPQDAYRKIDLLQYIMSFPVALKCHLLDGSNIEKDLKLMLDEENLALVLSSDHRPNCLIQLMTQSMGLLHLTGSEKSLMDANITQFNESISVCERIIRTPIPLSYTRLTSRALVLWHLTLPVVLWDDCGWMVIFATFFSACTLFCIEEVGVLIEEPFPMLSLDKMCAIAHQNVVEFVNLQKTTYDYLRSKEKKMRSVNGMVGSNGCLSDK</sequence>
<proteinExistence type="predicted"/>
<evidence type="ECO:0000256" key="2">
    <source>
        <dbReference type="ARBA" id="ARBA00022448"/>
    </source>
</evidence>
<evidence type="ECO:0000256" key="1">
    <source>
        <dbReference type="ARBA" id="ARBA00004141"/>
    </source>
</evidence>
<dbReference type="AlphaFoldDB" id="A0ABD1ZKD8"/>
<evidence type="ECO:0000256" key="4">
    <source>
        <dbReference type="ARBA" id="ARBA00022989"/>
    </source>
</evidence>
<evidence type="ECO:0000313" key="10">
    <source>
        <dbReference type="Proteomes" id="UP001605036"/>
    </source>
</evidence>
<dbReference type="Proteomes" id="UP001605036">
    <property type="component" value="Unassembled WGS sequence"/>
</dbReference>
<keyword evidence="3 8" id="KW-0812">Transmembrane</keyword>
<dbReference type="InterPro" id="IPR044669">
    <property type="entry name" value="YneE/VCCN1/2-like"/>
</dbReference>
<keyword evidence="5" id="KW-0406">Ion transport</keyword>
<dbReference type="PANTHER" id="PTHR33281:SF1">
    <property type="entry name" value="VOLTAGE-DEPENDENT CHLORIDE CHANNEL 1, CHLOROPLASTIC"/>
    <property type="match status" value="1"/>
</dbReference>
<reference evidence="9 10" key="1">
    <citation type="submission" date="2024-09" db="EMBL/GenBank/DDBJ databases">
        <title>Chromosome-scale assembly of Riccia fluitans.</title>
        <authorList>
            <person name="Paukszto L."/>
            <person name="Sawicki J."/>
            <person name="Karawczyk K."/>
            <person name="Piernik-Szablinska J."/>
            <person name="Szczecinska M."/>
            <person name="Mazdziarz M."/>
        </authorList>
    </citation>
    <scope>NUCLEOTIDE SEQUENCE [LARGE SCALE GENOMIC DNA]</scope>
    <source>
        <strain evidence="9">Rf_01</strain>
        <tissue evidence="9">Aerial parts of the thallus</tissue>
    </source>
</reference>
<dbReference type="GO" id="GO:0016020">
    <property type="term" value="C:membrane"/>
    <property type="evidence" value="ECO:0007669"/>
    <property type="project" value="UniProtKB-SubCell"/>
</dbReference>